<protein>
    <submittedName>
        <fullName evidence="2">Uncharacterized protein</fullName>
    </submittedName>
</protein>
<evidence type="ECO:0000313" key="2">
    <source>
        <dbReference type="EMBL" id="RDV05073.1"/>
    </source>
</evidence>
<evidence type="ECO:0000313" key="3">
    <source>
        <dbReference type="Proteomes" id="UP000263993"/>
    </source>
</evidence>
<keyword evidence="3" id="KW-1185">Reference proteome</keyword>
<keyword evidence="1" id="KW-0732">Signal</keyword>
<sequence>MKHLNSLIGGALLVIGLATIVPTPASAGTYYDPVCNCRKPDSEYNTKRVVRGAPQVNTRVRYVDHTREVKRTHLRQENRLVVHVRPVVNREVVVHRQNTVVRNITLHKVNTTNKYRTEHRNETVNRYVQGGTRVVNEVRQVRGVNCNCGPEGGARYSGGYEGGSRVSYRE</sequence>
<feature type="chain" id="PRO_5017001315" evidence="1">
    <location>
        <begin position="28"/>
        <end position="170"/>
    </location>
</feature>
<dbReference type="AlphaFoldDB" id="A0A371BCC7"/>
<dbReference type="EMBL" id="QRGO01000001">
    <property type="protein sequence ID" value="RDV05073.1"/>
    <property type="molecule type" value="Genomic_DNA"/>
</dbReference>
<name>A0A371BCC7_9BRAD</name>
<dbReference type="OrthoDB" id="8447090at2"/>
<feature type="signal peptide" evidence="1">
    <location>
        <begin position="1"/>
        <end position="27"/>
    </location>
</feature>
<accession>A0A371BCC7</accession>
<comment type="caution">
    <text evidence="2">The sequence shown here is derived from an EMBL/GenBank/DDBJ whole genome shotgun (WGS) entry which is preliminary data.</text>
</comment>
<gene>
    <name evidence="2" type="ORF">DXH78_11155</name>
</gene>
<reference evidence="3" key="1">
    <citation type="submission" date="2018-08" db="EMBL/GenBank/DDBJ databases">
        <authorList>
            <person name="Kim S.-J."/>
            <person name="Jung G.-Y."/>
        </authorList>
    </citation>
    <scope>NUCLEOTIDE SEQUENCE [LARGE SCALE GENOMIC DNA]</scope>
    <source>
        <strain evidence="3">GY_H</strain>
    </source>
</reference>
<dbReference type="Proteomes" id="UP000263993">
    <property type="component" value="Unassembled WGS sequence"/>
</dbReference>
<organism evidence="2 3">
    <name type="scientific">Undibacter mobilis</name>
    <dbReference type="NCBI Taxonomy" id="2292256"/>
    <lineage>
        <taxon>Bacteria</taxon>
        <taxon>Pseudomonadati</taxon>
        <taxon>Pseudomonadota</taxon>
        <taxon>Alphaproteobacteria</taxon>
        <taxon>Hyphomicrobiales</taxon>
        <taxon>Nitrobacteraceae</taxon>
        <taxon>Undibacter</taxon>
    </lineage>
</organism>
<dbReference type="RefSeq" id="WP_115517098.1">
    <property type="nucleotide sequence ID" value="NZ_QRGO01000001.1"/>
</dbReference>
<evidence type="ECO:0000256" key="1">
    <source>
        <dbReference type="SAM" id="SignalP"/>
    </source>
</evidence>
<proteinExistence type="predicted"/>